<comment type="caution">
    <text evidence="5">The sequence shown here is derived from an EMBL/GenBank/DDBJ whole genome shotgun (WGS) entry which is preliminary data.</text>
</comment>
<organism evidence="5 6">
    <name type="scientific">Scytalidium lignicola</name>
    <name type="common">Hyphomycete</name>
    <dbReference type="NCBI Taxonomy" id="5539"/>
    <lineage>
        <taxon>Eukaryota</taxon>
        <taxon>Fungi</taxon>
        <taxon>Dikarya</taxon>
        <taxon>Ascomycota</taxon>
        <taxon>Pezizomycotina</taxon>
        <taxon>Leotiomycetes</taxon>
        <taxon>Leotiomycetes incertae sedis</taxon>
        <taxon>Scytalidium</taxon>
    </lineage>
</organism>
<evidence type="ECO:0000313" key="5">
    <source>
        <dbReference type="EMBL" id="RFU27691.1"/>
    </source>
</evidence>
<keyword evidence="2" id="KW-0378">Hydrolase</keyword>
<feature type="domain" description="LD-carboxypeptidase N-terminal" evidence="3">
    <location>
        <begin position="17"/>
        <end position="136"/>
    </location>
</feature>
<evidence type="ECO:0000256" key="1">
    <source>
        <dbReference type="ARBA" id="ARBA00010233"/>
    </source>
</evidence>
<dbReference type="InterPro" id="IPR003507">
    <property type="entry name" value="S66_fam"/>
</dbReference>
<dbReference type="PIRSF" id="PIRSF028757">
    <property type="entry name" value="LD-carboxypeptidase"/>
    <property type="match status" value="1"/>
</dbReference>
<dbReference type="Pfam" id="PF17676">
    <property type="entry name" value="Peptidase_S66C"/>
    <property type="match status" value="1"/>
</dbReference>
<evidence type="ECO:0000259" key="4">
    <source>
        <dbReference type="Pfam" id="PF17676"/>
    </source>
</evidence>
<gene>
    <name evidence="5" type="ORF">B7463_g8638</name>
</gene>
<accession>A0A3E2H300</accession>
<comment type="similarity">
    <text evidence="1">Belongs to the peptidase S66 family.</text>
</comment>
<dbReference type="InterPro" id="IPR029062">
    <property type="entry name" value="Class_I_gatase-like"/>
</dbReference>
<sequence length="349" mass="38628">MAGERIVPKALQDGDLIAFISPSTRLNRSFPTPQQRAKAFFEKQGYRVKVIFNDAVATNNIHEAILQRCEEVHEAFRDPDVKAVICTVGGTPSNELLPYLDYPLIKANPKIFVGYSDITMLHYAISHQTGLQTFYGPCALSEFGEAPEPFPFTVNHFFHVLRDSAGRSVGTLPRSPSWAEKYPSFFYGDEAADTSRELSTSPSWTWLRRGSAHGRIFGGCISVVVRLAGTKYWPDYKGKILFLECPGGDSARDPYPISRARAAIADLVNTGVFREISGLVIGRSFGYDEDMRRQFAQIIAGLLEGTTFPILMEVDIGHTAPQLTIPLNAMASLDSEKDEFSILEPGVIP</sequence>
<feature type="non-terminal residue" evidence="5">
    <location>
        <position position="349"/>
    </location>
</feature>
<dbReference type="OMA" id="FGHAYPR"/>
<dbReference type="InterPro" id="IPR027461">
    <property type="entry name" value="Carboxypeptidase_A_C_sf"/>
</dbReference>
<protein>
    <submittedName>
        <fullName evidence="5">Uncharacterized protein</fullName>
    </submittedName>
</protein>
<dbReference type="Pfam" id="PF02016">
    <property type="entry name" value="Peptidase_S66"/>
    <property type="match status" value="1"/>
</dbReference>
<dbReference type="Proteomes" id="UP000258309">
    <property type="component" value="Unassembled WGS sequence"/>
</dbReference>
<dbReference type="CDD" id="cd07062">
    <property type="entry name" value="Peptidase_S66_mccF_like"/>
    <property type="match status" value="1"/>
</dbReference>
<dbReference type="PANTHER" id="PTHR30237:SF4">
    <property type="entry name" value="LD-CARBOXYPEPTIDASE C-TERMINAL DOMAIN-CONTAINING PROTEIN"/>
    <property type="match status" value="1"/>
</dbReference>
<dbReference type="EMBL" id="NCSJ02000194">
    <property type="protein sequence ID" value="RFU27691.1"/>
    <property type="molecule type" value="Genomic_DNA"/>
</dbReference>
<proteinExistence type="inferred from homology"/>
<dbReference type="InterPro" id="IPR040449">
    <property type="entry name" value="Peptidase_S66_N"/>
</dbReference>
<dbReference type="SUPFAM" id="SSF52317">
    <property type="entry name" value="Class I glutamine amidotransferase-like"/>
    <property type="match status" value="1"/>
</dbReference>
<dbReference type="OrthoDB" id="5186469at2759"/>
<feature type="domain" description="LD-carboxypeptidase C-terminal" evidence="4">
    <location>
        <begin position="214"/>
        <end position="333"/>
    </location>
</feature>
<dbReference type="STRING" id="5539.A0A3E2H300"/>
<name>A0A3E2H300_SCYLI</name>
<dbReference type="Gene3D" id="3.40.50.10740">
    <property type="entry name" value="Class I glutamine amidotransferase-like"/>
    <property type="match status" value="1"/>
</dbReference>
<dbReference type="PANTHER" id="PTHR30237">
    <property type="entry name" value="MURAMOYLTETRAPEPTIDE CARBOXYPEPTIDASE"/>
    <property type="match status" value="1"/>
</dbReference>
<dbReference type="InterPro" id="IPR027478">
    <property type="entry name" value="LdcA_N"/>
</dbReference>
<dbReference type="GO" id="GO:0016787">
    <property type="term" value="F:hydrolase activity"/>
    <property type="evidence" value="ECO:0007669"/>
    <property type="project" value="UniProtKB-KW"/>
</dbReference>
<reference evidence="5 6" key="1">
    <citation type="submission" date="2018-05" db="EMBL/GenBank/DDBJ databases">
        <title>Draft genome sequence of Scytalidium lignicola DSM 105466, a ubiquitous saprotrophic fungus.</title>
        <authorList>
            <person name="Buettner E."/>
            <person name="Gebauer A.M."/>
            <person name="Hofrichter M."/>
            <person name="Liers C."/>
            <person name="Kellner H."/>
        </authorList>
    </citation>
    <scope>NUCLEOTIDE SEQUENCE [LARGE SCALE GENOMIC DNA]</scope>
    <source>
        <strain evidence="5 6">DSM 105466</strain>
    </source>
</reference>
<feature type="non-terminal residue" evidence="5">
    <location>
        <position position="1"/>
    </location>
</feature>
<dbReference type="Gene3D" id="3.50.30.60">
    <property type="entry name" value="LD-carboxypeptidase A C-terminal domain-like"/>
    <property type="match status" value="1"/>
</dbReference>
<keyword evidence="6" id="KW-1185">Reference proteome</keyword>
<dbReference type="SUPFAM" id="SSF141986">
    <property type="entry name" value="LD-carboxypeptidase A C-terminal domain-like"/>
    <property type="match status" value="1"/>
</dbReference>
<dbReference type="AlphaFoldDB" id="A0A3E2H300"/>
<evidence type="ECO:0000256" key="2">
    <source>
        <dbReference type="ARBA" id="ARBA00022801"/>
    </source>
</evidence>
<dbReference type="InterPro" id="IPR040921">
    <property type="entry name" value="Peptidase_S66C"/>
</dbReference>
<evidence type="ECO:0000259" key="3">
    <source>
        <dbReference type="Pfam" id="PF02016"/>
    </source>
</evidence>
<evidence type="ECO:0000313" key="6">
    <source>
        <dbReference type="Proteomes" id="UP000258309"/>
    </source>
</evidence>